<sequence>MSSTNGLAQHVSTGANTVPRHPTTGGKRLPGRATTGGKRLPGQSSTGDKGHPGHSSSHEEILSKHSSTSRKQLPGQGSCGSIGGKKLPEHVETGGSGLPPPLPETGSEIDIDDDAVVQREVGEDDGDAVIGSELDAESGDVVEDANNDEDASPEPEVDNNKTSPSRNTTQDTEASGNWPSSSREAALTLSKATETTRTKRKKHRPMDKTEQEERMKRLKAQLDLFQQPDKKEDSVMAPTTNLDQTTSPATPTSPNSAQEIPKPGSKRRAKKRKSTSLAQTAQMESPQADENVKPTRAKKQKASEEDEALRKIYEKMSPEAKVVMSTLRDLGSRFETSLDAVATNAGVILSRSGHGGNAAVATDVTELIGAWKESHREHLGGVVSLLERYGLLAMGAVEVPHEDKGGEVSGGGAKDTGDAGGLFDGVEIGENGEARISGA</sequence>
<feature type="compositionally biased region" description="Polar residues" evidence="1">
    <location>
        <begin position="1"/>
        <end position="16"/>
    </location>
</feature>
<feature type="compositionally biased region" description="Basic and acidic residues" evidence="1">
    <location>
        <begin position="48"/>
        <end position="63"/>
    </location>
</feature>
<accession>A0A2S6C1H8</accession>
<feature type="compositionally biased region" description="Acidic residues" evidence="1">
    <location>
        <begin position="134"/>
        <end position="157"/>
    </location>
</feature>
<comment type="caution">
    <text evidence="2">The sequence shown here is derived from an EMBL/GenBank/DDBJ whole genome shotgun (WGS) entry which is preliminary data.</text>
</comment>
<dbReference type="Proteomes" id="UP000237631">
    <property type="component" value="Unassembled WGS sequence"/>
</dbReference>
<gene>
    <name evidence="2" type="ORF">CBER1_00407</name>
</gene>
<name>A0A2S6C1H8_9PEZI</name>
<evidence type="ECO:0000313" key="2">
    <source>
        <dbReference type="EMBL" id="PPJ53570.1"/>
    </source>
</evidence>
<evidence type="ECO:0000256" key="1">
    <source>
        <dbReference type="SAM" id="MobiDB-lite"/>
    </source>
</evidence>
<feature type="compositionally biased region" description="Basic residues" evidence="1">
    <location>
        <begin position="264"/>
        <end position="274"/>
    </location>
</feature>
<dbReference type="EMBL" id="PNEN01000578">
    <property type="protein sequence ID" value="PPJ53570.1"/>
    <property type="molecule type" value="Genomic_DNA"/>
</dbReference>
<dbReference type="AlphaFoldDB" id="A0A2S6C1H8"/>
<proteinExistence type="predicted"/>
<feature type="compositionally biased region" description="Gly residues" evidence="1">
    <location>
        <begin position="407"/>
        <end position="423"/>
    </location>
</feature>
<organism evidence="2 3">
    <name type="scientific">Cercospora berteroae</name>
    <dbReference type="NCBI Taxonomy" id="357750"/>
    <lineage>
        <taxon>Eukaryota</taxon>
        <taxon>Fungi</taxon>
        <taxon>Dikarya</taxon>
        <taxon>Ascomycota</taxon>
        <taxon>Pezizomycotina</taxon>
        <taxon>Dothideomycetes</taxon>
        <taxon>Dothideomycetidae</taxon>
        <taxon>Mycosphaerellales</taxon>
        <taxon>Mycosphaerellaceae</taxon>
        <taxon>Cercospora</taxon>
    </lineage>
</organism>
<dbReference type="OrthoDB" id="3648210at2759"/>
<evidence type="ECO:0000313" key="3">
    <source>
        <dbReference type="Proteomes" id="UP000237631"/>
    </source>
</evidence>
<reference evidence="3" key="1">
    <citation type="journal article" date="2017" name="bioRxiv">
        <title>Conservation of a gene cluster reveals novel cercosporin biosynthetic mechanisms and extends production to the genus Colletotrichum.</title>
        <authorList>
            <person name="de Jonge R."/>
            <person name="Ebert M.K."/>
            <person name="Huitt-Roehl C.R."/>
            <person name="Pal P."/>
            <person name="Suttle J.C."/>
            <person name="Spanner R.E."/>
            <person name="Neubauer J.D."/>
            <person name="Jurick W.M.II."/>
            <person name="Stott K.A."/>
            <person name="Secor G.A."/>
            <person name="Thomma B.P.H.J."/>
            <person name="Van de Peer Y."/>
            <person name="Townsend C.A."/>
            <person name="Bolton M.D."/>
        </authorList>
    </citation>
    <scope>NUCLEOTIDE SEQUENCE [LARGE SCALE GENOMIC DNA]</scope>
    <source>
        <strain evidence="3">CBS538.71</strain>
    </source>
</reference>
<protein>
    <submittedName>
        <fullName evidence="2">Uncharacterized protein</fullName>
    </submittedName>
</protein>
<feature type="compositionally biased region" description="Low complexity" evidence="1">
    <location>
        <begin position="245"/>
        <end position="257"/>
    </location>
</feature>
<feature type="region of interest" description="Disordered" evidence="1">
    <location>
        <begin position="1"/>
        <end position="306"/>
    </location>
</feature>
<feature type="compositionally biased region" description="Polar residues" evidence="1">
    <location>
        <begin position="160"/>
        <end position="183"/>
    </location>
</feature>
<feature type="compositionally biased region" description="Basic and acidic residues" evidence="1">
    <location>
        <begin position="206"/>
        <end position="215"/>
    </location>
</feature>
<keyword evidence="3" id="KW-1185">Reference proteome</keyword>
<feature type="region of interest" description="Disordered" evidence="1">
    <location>
        <begin position="401"/>
        <end position="439"/>
    </location>
</feature>